<sequence length="126" mass="13853">EAALLLPRRLLRYELQRALCESHLLASLGGETVAAGVLTCLLVYPLYLLVFALFRMSRSKVDPERTTTGTNLVVTNLSAFCVCVCVCGRQCVSVEQVPPQVDQESVEIDDFLDNSMGGTSFLFYGE</sequence>
<feature type="non-terminal residue" evidence="2">
    <location>
        <position position="1"/>
    </location>
</feature>
<keyword evidence="1" id="KW-1133">Transmembrane helix</keyword>
<proteinExistence type="predicted"/>
<comment type="caution">
    <text evidence="2">The sequence shown here is derived from an EMBL/GenBank/DDBJ whole genome shotgun (WGS) entry which is preliminary data.</text>
</comment>
<dbReference type="EMBL" id="CAAE01010038">
    <property type="protein sequence ID" value="CAF92547.1"/>
    <property type="molecule type" value="Genomic_DNA"/>
</dbReference>
<reference evidence="2" key="1">
    <citation type="journal article" date="2004" name="Nature">
        <title>Genome duplication in the teleost fish Tetraodon nigroviridis reveals the early vertebrate proto-karyotype.</title>
        <authorList>
            <person name="Jaillon O."/>
            <person name="Aury J.-M."/>
            <person name="Brunet F."/>
            <person name="Petit J.-L."/>
            <person name="Stange-Thomann N."/>
            <person name="Mauceli E."/>
            <person name="Bouneau L."/>
            <person name="Fischer C."/>
            <person name="Ozouf-Costaz C."/>
            <person name="Bernot A."/>
            <person name="Nicaud S."/>
            <person name="Jaffe D."/>
            <person name="Fisher S."/>
            <person name="Lutfalla G."/>
            <person name="Dossat C."/>
            <person name="Segurens B."/>
            <person name="Dasilva C."/>
            <person name="Salanoubat M."/>
            <person name="Levy M."/>
            <person name="Boudet N."/>
            <person name="Castellano S."/>
            <person name="Anthouard V."/>
            <person name="Jubin C."/>
            <person name="Castelli V."/>
            <person name="Katinka M."/>
            <person name="Vacherie B."/>
            <person name="Biemont C."/>
            <person name="Skalli Z."/>
            <person name="Cattolico L."/>
            <person name="Poulain J."/>
            <person name="De Berardinis V."/>
            <person name="Cruaud C."/>
            <person name="Duprat S."/>
            <person name="Brottier P."/>
            <person name="Coutanceau J.-P."/>
            <person name="Gouzy J."/>
            <person name="Parra G."/>
            <person name="Lardier G."/>
            <person name="Chapple C."/>
            <person name="McKernan K.J."/>
            <person name="McEwan P."/>
            <person name="Bosak S."/>
            <person name="Kellis M."/>
            <person name="Volff J.-N."/>
            <person name="Guigo R."/>
            <person name="Zody M.C."/>
            <person name="Mesirov J."/>
            <person name="Lindblad-Toh K."/>
            <person name="Birren B."/>
            <person name="Nusbaum C."/>
            <person name="Kahn D."/>
            <person name="Robinson-Rechavi M."/>
            <person name="Laudet V."/>
            <person name="Schachter V."/>
            <person name="Quetier F."/>
            <person name="Saurin W."/>
            <person name="Scarpelli C."/>
            <person name="Wincker P."/>
            <person name="Lander E.S."/>
            <person name="Weissenbach J."/>
            <person name="Roest Crollius H."/>
        </authorList>
    </citation>
    <scope>NUCLEOTIDE SEQUENCE [LARGE SCALE GENOMIC DNA]</scope>
</reference>
<evidence type="ECO:0000313" key="2">
    <source>
        <dbReference type="EMBL" id="CAF92547.1"/>
    </source>
</evidence>
<feature type="non-terminal residue" evidence="2">
    <location>
        <position position="126"/>
    </location>
</feature>
<dbReference type="KEGG" id="tng:GSTEN00007832G001"/>
<keyword evidence="1" id="KW-0472">Membrane</keyword>
<evidence type="ECO:0000256" key="1">
    <source>
        <dbReference type="SAM" id="Phobius"/>
    </source>
</evidence>
<reference evidence="2" key="2">
    <citation type="submission" date="2004-02" db="EMBL/GenBank/DDBJ databases">
        <authorList>
            <consortium name="Genoscope"/>
            <consortium name="Whitehead Institute Centre for Genome Research"/>
        </authorList>
    </citation>
    <scope>NUCLEOTIDE SEQUENCE</scope>
</reference>
<feature type="transmembrane region" description="Helical" evidence="1">
    <location>
        <begin position="33"/>
        <end position="54"/>
    </location>
</feature>
<organism evidence="2">
    <name type="scientific">Tetraodon nigroviridis</name>
    <name type="common">Spotted green pufferfish</name>
    <name type="synonym">Chelonodon nigroviridis</name>
    <dbReference type="NCBI Taxonomy" id="99883"/>
    <lineage>
        <taxon>Eukaryota</taxon>
        <taxon>Metazoa</taxon>
        <taxon>Chordata</taxon>
        <taxon>Craniata</taxon>
        <taxon>Vertebrata</taxon>
        <taxon>Euteleostomi</taxon>
        <taxon>Actinopterygii</taxon>
        <taxon>Neopterygii</taxon>
        <taxon>Teleostei</taxon>
        <taxon>Neoteleostei</taxon>
        <taxon>Acanthomorphata</taxon>
        <taxon>Eupercaria</taxon>
        <taxon>Tetraodontiformes</taxon>
        <taxon>Tetradontoidea</taxon>
        <taxon>Tetraodontidae</taxon>
        <taxon>Tetraodon</taxon>
    </lineage>
</organism>
<name>Q4T3I5_TETNG</name>
<dbReference type="AlphaFoldDB" id="Q4T3I5"/>
<accession>Q4T3I5</accession>
<gene>
    <name evidence="2" type="ORF">GSTENG00007832001</name>
</gene>
<dbReference type="OrthoDB" id="6022660at2759"/>
<protein>
    <submittedName>
        <fullName evidence="2">(spotted green pufferfish) hypothetical protein</fullName>
    </submittedName>
</protein>
<keyword evidence="1" id="KW-0812">Transmembrane</keyword>